<name>A0ABV9PZ87_9BACL</name>
<dbReference type="EMBL" id="JBHSHC010000052">
    <property type="protein sequence ID" value="MFC4767271.1"/>
    <property type="molecule type" value="Genomic_DNA"/>
</dbReference>
<evidence type="ECO:0000256" key="1">
    <source>
        <dbReference type="ARBA" id="ARBA00008919"/>
    </source>
</evidence>
<proteinExistence type="inferred from homology"/>
<dbReference type="Pfam" id="PF00852">
    <property type="entry name" value="Glyco_transf_10"/>
    <property type="match status" value="1"/>
</dbReference>
<dbReference type="SUPFAM" id="SSF53756">
    <property type="entry name" value="UDP-Glycosyltransferase/glycogen phosphorylase"/>
    <property type="match status" value="1"/>
</dbReference>
<keyword evidence="3" id="KW-0808">Transferase</keyword>
<comment type="similarity">
    <text evidence="1">Belongs to the glycosyltransferase 10 family.</text>
</comment>
<feature type="domain" description="Fucosyltransferase C-terminal" evidence="4">
    <location>
        <begin position="153"/>
        <end position="316"/>
    </location>
</feature>
<gene>
    <name evidence="5" type="ORF">ACFO8Q_07835</name>
</gene>
<keyword evidence="2" id="KW-0328">Glycosyltransferase</keyword>
<dbReference type="InterPro" id="IPR055270">
    <property type="entry name" value="Glyco_tran_10_C"/>
</dbReference>
<evidence type="ECO:0000313" key="6">
    <source>
        <dbReference type="Proteomes" id="UP001596002"/>
    </source>
</evidence>
<dbReference type="RefSeq" id="WP_380025192.1">
    <property type="nucleotide sequence ID" value="NZ_JBHSHC010000052.1"/>
</dbReference>
<sequence>MKKILLHNIYEQMNRNNEIFRLDSPNNRDDCLSPLYHLKSELGNHGFQLDTIDQGDVMECDYLLFFDIPSFFLDLESNYFLRYLTKENFKRKMLLFLWEPPTTHANNWIAENYRHFGTIFTWYDDIVDHQKYVKIQHPQPDRRYLGKPFQEKKLCTMICSRKSSEHPLELYSERERAIRYFEQYHPEEFDLYGFGWDSGQFPSYRGVVEEKGKVLSQYKFAICYENMGGANGYITEKIFDCFRSGCVPVYLGAVNIGKYIPPDTFIDLRQFQSYEELYQRLQQVSDEQYAAYLRNIDKFLSGDMYAEHFSIQAFCRTVINRILELNANSCT</sequence>
<reference evidence="6" key="1">
    <citation type="journal article" date="2019" name="Int. J. Syst. Evol. Microbiol.">
        <title>The Global Catalogue of Microorganisms (GCM) 10K type strain sequencing project: providing services to taxonomists for standard genome sequencing and annotation.</title>
        <authorList>
            <consortium name="The Broad Institute Genomics Platform"/>
            <consortium name="The Broad Institute Genome Sequencing Center for Infectious Disease"/>
            <person name="Wu L."/>
            <person name="Ma J."/>
        </authorList>
    </citation>
    <scope>NUCLEOTIDE SEQUENCE [LARGE SCALE GENOMIC DNA]</scope>
    <source>
        <strain evidence="6">WYCCWR 12678</strain>
    </source>
</reference>
<evidence type="ECO:0000259" key="4">
    <source>
        <dbReference type="Pfam" id="PF00852"/>
    </source>
</evidence>
<evidence type="ECO:0000256" key="2">
    <source>
        <dbReference type="ARBA" id="ARBA00022676"/>
    </source>
</evidence>
<evidence type="ECO:0000313" key="5">
    <source>
        <dbReference type="EMBL" id="MFC4767271.1"/>
    </source>
</evidence>
<dbReference type="PANTHER" id="PTHR11929">
    <property type="entry name" value="ALPHA- 1,3 -FUCOSYLTRANSFERASE"/>
    <property type="match status" value="1"/>
</dbReference>
<dbReference type="PANTHER" id="PTHR11929:SF194">
    <property type="entry name" value="ALPHA-(1,3)-FUCOSYLTRANSFERASE 10"/>
    <property type="match status" value="1"/>
</dbReference>
<protein>
    <submittedName>
        <fullName evidence="5">Glycosyltransferase family 10 domain-containing protein</fullName>
    </submittedName>
</protein>
<accession>A0ABV9PZ87</accession>
<dbReference type="Proteomes" id="UP001596002">
    <property type="component" value="Unassembled WGS sequence"/>
</dbReference>
<dbReference type="Gene3D" id="3.40.50.11660">
    <property type="entry name" value="Glycosyl transferase family 10, C-terminal domain"/>
    <property type="match status" value="1"/>
</dbReference>
<dbReference type="InterPro" id="IPR001503">
    <property type="entry name" value="Glyco_trans_10"/>
</dbReference>
<keyword evidence="6" id="KW-1185">Reference proteome</keyword>
<dbReference type="InterPro" id="IPR038577">
    <property type="entry name" value="GT10-like_C_sf"/>
</dbReference>
<comment type="caution">
    <text evidence="5">The sequence shown here is derived from an EMBL/GenBank/DDBJ whole genome shotgun (WGS) entry which is preliminary data.</text>
</comment>
<organism evidence="5 6">
    <name type="scientific">Effusibacillus consociatus</name>
    <dbReference type="NCBI Taxonomy" id="1117041"/>
    <lineage>
        <taxon>Bacteria</taxon>
        <taxon>Bacillati</taxon>
        <taxon>Bacillota</taxon>
        <taxon>Bacilli</taxon>
        <taxon>Bacillales</taxon>
        <taxon>Alicyclobacillaceae</taxon>
        <taxon>Effusibacillus</taxon>
    </lineage>
</organism>
<evidence type="ECO:0000256" key="3">
    <source>
        <dbReference type="ARBA" id="ARBA00022679"/>
    </source>
</evidence>